<organism evidence="1 2">
    <name type="scientific">Elysia marginata</name>
    <dbReference type="NCBI Taxonomy" id="1093978"/>
    <lineage>
        <taxon>Eukaryota</taxon>
        <taxon>Metazoa</taxon>
        <taxon>Spiralia</taxon>
        <taxon>Lophotrochozoa</taxon>
        <taxon>Mollusca</taxon>
        <taxon>Gastropoda</taxon>
        <taxon>Heterobranchia</taxon>
        <taxon>Euthyneura</taxon>
        <taxon>Panpulmonata</taxon>
        <taxon>Sacoglossa</taxon>
        <taxon>Placobranchoidea</taxon>
        <taxon>Plakobranchidae</taxon>
        <taxon>Elysia</taxon>
    </lineage>
</organism>
<evidence type="ECO:0000313" key="2">
    <source>
        <dbReference type="Proteomes" id="UP000762676"/>
    </source>
</evidence>
<evidence type="ECO:0000313" key="1">
    <source>
        <dbReference type="EMBL" id="GFS04586.1"/>
    </source>
</evidence>
<protein>
    <submittedName>
        <fullName evidence="1">Uncharacterized protein</fullName>
    </submittedName>
</protein>
<keyword evidence="2" id="KW-1185">Reference proteome</keyword>
<dbReference type="EMBL" id="BMAT01013039">
    <property type="protein sequence ID" value="GFS04586.1"/>
    <property type="molecule type" value="Genomic_DNA"/>
</dbReference>
<accession>A0AAV4I667</accession>
<reference evidence="1 2" key="1">
    <citation type="journal article" date="2021" name="Elife">
        <title>Chloroplast acquisition without the gene transfer in kleptoplastic sea slugs, Plakobranchus ocellatus.</title>
        <authorList>
            <person name="Maeda T."/>
            <person name="Takahashi S."/>
            <person name="Yoshida T."/>
            <person name="Shimamura S."/>
            <person name="Takaki Y."/>
            <person name="Nagai Y."/>
            <person name="Toyoda A."/>
            <person name="Suzuki Y."/>
            <person name="Arimoto A."/>
            <person name="Ishii H."/>
            <person name="Satoh N."/>
            <person name="Nishiyama T."/>
            <person name="Hasebe M."/>
            <person name="Maruyama T."/>
            <person name="Minagawa J."/>
            <person name="Obokata J."/>
            <person name="Shigenobu S."/>
        </authorList>
    </citation>
    <scope>NUCLEOTIDE SEQUENCE [LARGE SCALE GENOMIC DNA]</scope>
</reference>
<comment type="caution">
    <text evidence="1">The sequence shown here is derived from an EMBL/GenBank/DDBJ whole genome shotgun (WGS) entry which is preliminary data.</text>
</comment>
<gene>
    <name evidence="1" type="ORF">ElyMa_006499200</name>
</gene>
<dbReference type="AlphaFoldDB" id="A0AAV4I667"/>
<dbReference type="Proteomes" id="UP000762676">
    <property type="component" value="Unassembled WGS sequence"/>
</dbReference>
<name>A0AAV4I667_9GAST</name>
<proteinExistence type="predicted"/>
<sequence length="95" mass="10646">MQLMDRIWPVVTSASSFAISLPITIKLIAHNRVMPSCIVVLGSGAKSCRRKAAVKCAYLNYEEDLAVFEQLDFMRYGLAEEDEAHSGENPRWLVS</sequence>